<keyword evidence="3" id="KW-1185">Reference proteome</keyword>
<evidence type="ECO:0000256" key="1">
    <source>
        <dbReference type="SAM" id="SignalP"/>
    </source>
</evidence>
<dbReference type="RefSeq" id="WP_145451497.1">
    <property type="nucleotide sequence ID" value="NZ_CP037421.1"/>
</dbReference>
<protein>
    <submittedName>
        <fullName evidence="2">Uncharacterized protein</fullName>
    </submittedName>
</protein>
<evidence type="ECO:0000313" key="2">
    <source>
        <dbReference type="EMBL" id="QDT29381.1"/>
    </source>
</evidence>
<evidence type="ECO:0000313" key="3">
    <source>
        <dbReference type="Proteomes" id="UP000315647"/>
    </source>
</evidence>
<dbReference type="EMBL" id="CP037421">
    <property type="protein sequence ID" value="QDT29381.1"/>
    <property type="molecule type" value="Genomic_DNA"/>
</dbReference>
<keyword evidence="1" id="KW-0732">Signal</keyword>
<feature type="chain" id="PRO_5021760169" evidence="1">
    <location>
        <begin position="25"/>
        <end position="103"/>
    </location>
</feature>
<dbReference type="AlphaFoldDB" id="A0A517QCP2"/>
<reference evidence="2 3" key="1">
    <citation type="submission" date="2019-03" db="EMBL/GenBank/DDBJ databases">
        <title>Deep-cultivation of Planctomycetes and their phenomic and genomic characterization uncovers novel biology.</title>
        <authorList>
            <person name="Wiegand S."/>
            <person name="Jogler M."/>
            <person name="Boedeker C."/>
            <person name="Pinto D."/>
            <person name="Vollmers J."/>
            <person name="Rivas-Marin E."/>
            <person name="Kohn T."/>
            <person name="Peeters S.H."/>
            <person name="Heuer A."/>
            <person name="Rast P."/>
            <person name="Oberbeckmann S."/>
            <person name="Bunk B."/>
            <person name="Jeske O."/>
            <person name="Meyerdierks A."/>
            <person name="Storesund J.E."/>
            <person name="Kallscheuer N."/>
            <person name="Luecker S."/>
            <person name="Lage O.M."/>
            <person name="Pohl T."/>
            <person name="Merkel B.J."/>
            <person name="Hornburger P."/>
            <person name="Mueller R.-W."/>
            <person name="Bruemmer F."/>
            <person name="Labrenz M."/>
            <person name="Spormann A.M."/>
            <person name="Op den Camp H."/>
            <person name="Overmann J."/>
            <person name="Amann R."/>
            <person name="Jetten M.S.M."/>
            <person name="Mascher T."/>
            <person name="Medema M.H."/>
            <person name="Devos D.P."/>
            <person name="Kaster A.-K."/>
            <person name="Ovreas L."/>
            <person name="Rohde M."/>
            <person name="Galperin M.Y."/>
            <person name="Jogler C."/>
        </authorList>
    </citation>
    <scope>NUCLEOTIDE SEQUENCE [LARGE SCALE GENOMIC DNA]</scope>
    <source>
        <strain evidence="2 3">Enr10</strain>
    </source>
</reference>
<accession>A0A517QCP2</accession>
<sequence length="103" mass="11672" precursor="true">MMNGVRKKLFVSAVLLGIWGTGQAVQIAQAGGGRLFLSFCELCQETGKGKQAVGSTYPWPLYSYHQYRGKHCNNQYQPGPYRRYEYARYHVKSPQPFPGQINP</sequence>
<gene>
    <name evidence="2" type="ORF">Enr10x_47330</name>
</gene>
<organism evidence="2 3">
    <name type="scientific">Gimesia panareensis</name>
    <dbReference type="NCBI Taxonomy" id="2527978"/>
    <lineage>
        <taxon>Bacteria</taxon>
        <taxon>Pseudomonadati</taxon>
        <taxon>Planctomycetota</taxon>
        <taxon>Planctomycetia</taxon>
        <taxon>Planctomycetales</taxon>
        <taxon>Planctomycetaceae</taxon>
        <taxon>Gimesia</taxon>
    </lineage>
</organism>
<feature type="signal peptide" evidence="1">
    <location>
        <begin position="1"/>
        <end position="24"/>
    </location>
</feature>
<proteinExistence type="predicted"/>
<dbReference type="Proteomes" id="UP000315647">
    <property type="component" value="Chromosome"/>
</dbReference>
<name>A0A517QCP2_9PLAN</name>